<name>A0A8S5NC84_9CAUD</name>
<dbReference type="EMBL" id="BK015125">
    <property type="protein sequence ID" value="DAD91991.1"/>
    <property type="molecule type" value="Genomic_DNA"/>
</dbReference>
<reference evidence="1" key="1">
    <citation type="journal article" date="2021" name="Proc. Natl. Acad. Sci. U.S.A.">
        <title>A Catalog of Tens of Thousands of Viruses from Human Metagenomes Reveals Hidden Associations with Chronic Diseases.</title>
        <authorList>
            <person name="Tisza M.J."/>
            <person name="Buck C.B."/>
        </authorList>
    </citation>
    <scope>NUCLEOTIDE SEQUENCE</scope>
    <source>
        <strain evidence="1">Ctdoa10</strain>
    </source>
</reference>
<evidence type="ECO:0000313" key="1">
    <source>
        <dbReference type="EMBL" id="DAD91991.1"/>
    </source>
</evidence>
<accession>A0A8S5NC84</accession>
<proteinExistence type="predicted"/>
<protein>
    <submittedName>
        <fullName evidence="1">Uncharacterized protein</fullName>
    </submittedName>
</protein>
<sequence length="109" mass="11808">MPNPTVPLIQILSGKYNNENISGATAALVDIDDPESGYHLLDGPFAGRLVVPGVIGDEINAWRECAAVPISELTFLRDVFMGVETSKNQTAAIHKVCRHLPITVHDESE</sequence>
<organism evidence="1">
    <name type="scientific">Siphoviridae sp. ctdoa10</name>
    <dbReference type="NCBI Taxonomy" id="2826400"/>
    <lineage>
        <taxon>Viruses</taxon>
        <taxon>Duplodnaviria</taxon>
        <taxon>Heunggongvirae</taxon>
        <taxon>Uroviricota</taxon>
        <taxon>Caudoviricetes</taxon>
    </lineage>
</organism>